<reference evidence="2 3" key="1">
    <citation type="submission" date="2016-09" db="EMBL/GenBank/DDBJ databases">
        <title>Rhizobium oryziradicis sp. nov., isolated from the root of rice.</title>
        <authorList>
            <person name="Zhao J."/>
            <person name="Zhang X."/>
        </authorList>
    </citation>
    <scope>NUCLEOTIDE SEQUENCE [LARGE SCALE GENOMIC DNA]</scope>
    <source>
        <strain evidence="2 3">N19</strain>
    </source>
</reference>
<dbReference type="CDD" id="cd04301">
    <property type="entry name" value="NAT_SF"/>
    <property type="match status" value="1"/>
</dbReference>
<dbReference type="AlphaFoldDB" id="A0A1Q8ZTL2"/>
<evidence type="ECO:0000313" key="2">
    <source>
        <dbReference type="EMBL" id="OLP45415.1"/>
    </source>
</evidence>
<feature type="domain" description="N-acetyltransferase" evidence="1">
    <location>
        <begin position="1"/>
        <end position="148"/>
    </location>
</feature>
<dbReference type="Proteomes" id="UP000186894">
    <property type="component" value="Unassembled WGS sequence"/>
</dbReference>
<dbReference type="InterPro" id="IPR000182">
    <property type="entry name" value="GNAT_dom"/>
</dbReference>
<sequence length="148" mass="16503">MRRDPLMHDMLMSIPKQTDNEAVQGWIERRRKETGGLFRVIASAETGAAVGFIQIGEVHHHNRIAHGGLAVSHHIQGKGLGRAAMSMIVQLGREELGLRKLMAEIRDDNFASIKLHLAAGYRIIGTMEQHFVDTKGDAHNVLLLERIL</sequence>
<name>A0A1Q8ZTL2_9HYPH</name>
<dbReference type="PANTHER" id="PTHR43415">
    <property type="entry name" value="SPERMIDINE N(1)-ACETYLTRANSFERASE"/>
    <property type="match status" value="1"/>
</dbReference>
<dbReference type="InterPro" id="IPR016181">
    <property type="entry name" value="Acyl_CoA_acyltransferase"/>
</dbReference>
<dbReference type="GO" id="GO:0016747">
    <property type="term" value="F:acyltransferase activity, transferring groups other than amino-acyl groups"/>
    <property type="evidence" value="ECO:0007669"/>
    <property type="project" value="InterPro"/>
</dbReference>
<evidence type="ECO:0000259" key="1">
    <source>
        <dbReference type="PROSITE" id="PS51186"/>
    </source>
</evidence>
<comment type="caution">
    <text evidence="2">The sequence shown here is derived from an EMBL/GenBank/DDBJ whole genome shotgun (WGS) entry which is preliminary data.</text>
</comment>
<dbReference type="EMBL" id="MKIM01000025">
    <property type="protein sequence ID" value="OLP45415.1"/>
    <property type="molecule type" value="Genomic_DNA"/>
</dbReference>
<dbReference type="SUPFAM" id="SSF55729">
    <property type="entry name" value="Acyl-CoA N-acyltransferases (Nat)"/>
    <property type="match status" value="1"/>
</dbReference>
<gene>
    <name evidence="2" type="ORF">BJF95_17005</name>
</gene>
<dbReference type="PROSITE" id="PS51186">
    <property type="entry name" value="GNAT"/>
    <property type="match status" value="1"/>
</dbReference>
<dbReference type="PANTHER" id="PTHR43415:SF3">
    <property type="entry name" value="GNAT-FAMILY ACETYLTRANSFERASE"/>
    <property type="match status" value="1"/>
</dbReference>
<dbReference type="Pfam" id="PF00583">
    <property type="entry name" value="Acetyltransf_1"/>
    <property type="match status" value="1"/>
</dbReference>
<accession>A0A1Q8ZTL2</accession>
<keyword evidence="2" id="KW-0808">Transferase</keyword>
<proteinExistence type="predicted"/>
<dbReference type="Gene3D" id="3.40.630.30">
    <property type="match status" value="1"/>
</dbReference>
<dbReference type="STRING" id="1867956.BJF95_17005"/>
<evidence type="ECO:0000313" key="3">
    <source>
        <dbReference type="Proteomes" id="UP000186894"/>
    </source>
</evidence>
<organism evidence="2 3">
    <name type="scientific">Rhizobium oryziradicis</name>
    <dbReference type="NCBI Taxonomy" id="1867956"/>
    <lineage>
        <taxon>Bacteria</taxon>
        <taxon>Pseudomonadati</taxon>
        <taxon>Pseudomonadota</taxon>
        <taxon>Alphaproteobacteria</taxon>
        <taxon>Hyphomicrobiales</taxon>
        <taxon>Rhizobiaceae</taxon>
        <taxon>Rhizobium/Agrobacterium group</taxon>
        <taxon>Rhizobium</taxon>
    </lineage>
</organism>
<keyword evidence="3" id="KW-1185">Reference proteome</keyword>
<protein>
    <submittedName>
        <fullName evidence="2">GNAT family N-acetyltransferase</fullName>
    </submittedName>
</protein>